<sequence length="355" mass="41987">MRGEVWVYRFFDVAQEIHLDEVEGLFVHREAPVRRMRLLKVRPRSLEIKNLPVTVDLGEVEIPLRSRMLRGRIRARLYDFGVLSLVARITLPEDWDVEDVKRLAVELNEDEEDDPFERIFTNVRDDIVRSLAGALEGEGSPEYVHEFTLYVLPEWPKERDAAELLLGEAERLSEAMRREVLRHRVSYTDDAVIVTSVAAWTNDPEEAPDVGALLEFAHAQFLELRYYDDLLDSELTKLYEILENQRSWGFFSLRRHEEVMRYIMELLVETAEFTSRVRNAVKVTQDVYYLRLYQVALELLRVEEWSASIREKMEILERNYELLSDSYMTNRFMLIDTLILLLIFLEIVLGFFFLR</sequence>
<dbReference type="AlphaFoldDB" id="A0A2T5G7P7"/>
<gene>
    <name evidence="2" type="ORF">BLITH_1183</name>
</gene>
<proteinExistence type="predicted"/>
<reference evidence="2 3" key="1">
    <citation type="submission" date="2017-08" db="EMBL/GenBank/DDBJ databases">
        <title>Burning lignite coal seam in the remote Altai Mountains harbors a hydrogen-driven thermophilic microbial community.</title>
        <authorList>
            <person name="Kadnikov V.V."/>
            <person name="Mardanov A.V."/>
            <person name="Ivasenko D."/>
            <person name="Beletsky A.V."/>
            <person name="Karnachuk O.V."/>
            <person name="Ravin N.V."/>
        </authorList>
    </citation>
    <scope>NUCLEOTIDE SEQUENCE [LARGE SCALE GENOMIC DNA]</scope>
    <source>
        <strain evidence="2">AL31</strain>
    </source>
</reference>
<evidence type="ECO:0000313" key="2">
    <source>
        <dbReference type="EMBL" id="PTQ52216.1"/>
    </source>
</evidence>
<evidence type="ECO:0008006" key="4">
    <source>
        <dbReference type="Google" id="ProtNLM"/>
    </source>
</evidence>
<keyword evidence="1" id="KW-0812">Transmembrane</keyword>
<accession>A0A2T5G7P7</accession>
<dbReference type="Proteomes" id="UP000244016">
    <property type="component" value="Unassembled WGS sequence"/>
</dbReference>
<feature type="transmembrane region" description="Helical" evidence="1">
    <location>
        <begin position="332"/>
        <end position="354"/>
    </location>
</feature>
<evidence type="ECO:0000256" key="1">
    <source>
        <dbReference type="SAM" id="Phobius"/>
    </source>
</evidence>
<protein>
    <recommendedName>
        <fullName evidence="4">DUF155 domain-containing protein</fullName>
    </recommendedName>
</protein>
<evidence type="ECO:0000313" key="3">
    <source>
        <dbReference type="Proteomes" id="UP000244016"/>
    </source>
</evidence>
<comment type="caution">
    <text evidence="2">The sequence shown here is derived from an EMBL/GenBank/DDBJ whole genome shotgun (WGS) entry which is preliminary data.</text>
</comment>
<dbReference type="EMBL" id="PEBW01000003">
    <property type="protein sequence ID" value="PTQ52216.1"/>
    <property type="molecule type" value="Genomic_DNA"/>
</dbReference>
<keyword evidence="1" id="KW-0472">Membrane</keyword>
<organism evidence="2 3">
    <name type="scientific">Brockia lithotrophica</name>
    <dbReference type="NCBI Taxonomy" id="933949"/>
    <lineage>
        <taxon>Bacteria</taxon>
        <taxon>Bacillati</taxon>
        <taxon>Bacillota</taxon>
        <taxon>Bacilli</taxon>
        <taxon>Bacillales</taxon>
        <taxon>Bacillales Family X. Incertae Sedis</taxon>
        <taxon>Brockia</taxon>
    </lineage>
</organism>
<name>A0A2T5G7P7_9BACL</name>
<keyword evidence="1" id="KW-1133">Transmembrane helix</keyword>